<keyword evidence="4" id="KW-1185">Reference proteome</keyword>
<gene>
    <name evidence="3" type="ORF">ROTO_12040</name>
</gene>
<accession>A0A0L6CWK7</accession>
<dbReference type="InterPro" id="IPR002881">
    <property type="entry name" value="DUF58"/>
</dbReference>
<dbReference type="Pfam" id="PF01882">
    <property type="entry name" value="DUF58"/>
    <property type="match status" value="1"/>
</dbReference>
<dbReference type="EMBL" id="LGVV01000011">
    <property type="protein sequence ID" value="KNX42164.1"/>
    <property type="molecule type" value="Genomic_DNA"/>
</dbReference>
<dbReference type="RefSeq" id="WP_050662125.1">
    <property type="nucleotide sequence ID" value="NZ_CP118494.1"/>
</dbReference>
<proteinExistence type="predicted"/>
<protein>
    <recommendedName>
        <fullName evidence="2">DUF58 domain-containing protein</fullName>
    </recommendedName>
</protein>
<sequence>MTPALQGEGVVLRAEALIALRHVALAARGAPALAQLPGGHPTRRKGAGLEPADTRDYVPGDDLRRLDRGTTARTGRLHLREYREERDRVTLLVADFRPVMHWGVGRRFLSVAAAEALCMIGWRLAEEGGRVGLMALTAADAVIVPARARARGMLDVIGGMVRAHEMGLALAMDGQGDPPLDRLLPRAARLVPPGAEVVLASGFDVPGAELADRLDALARRRALRLLLVTEELERHLPAGRYPIRQRNGHRATVRLSAARPEASEDEAARVAGRAALVIDAGRDPAHIARRIAAEGLRHVG</sequence>
<feature type="compositionally biased region" description="Basic and acidic residues" evidence="1">
    <location>
        <begin position="52"/>
        <end position="65"/>
    </location>
</feature>
<name>A0A0L6CWK7_9RHOB</name>
<dbReference type="OrthoDB" id="9776116at2"/>
<dbReference type="AlphaFoldDB" id="A0A0L6CWK7"/>
<feature type="domain" description="DUF58" evidence="2">
    <location>
        <begin position="53"/>
        <end position="240"/>
    </location>
</feature>
<dbReference type="Proteomes" id="UP000037046">
    <property type="component" value="Unassembled WGS sequence"/>
</dbReference>
<dbReference type="PANTHER" id="PTHR33608:SF12">
    <property type="entry name" value="DUF58 DOMAIN-CONTAINING PROTEIN"/>
    <property type="match status" value="1"/>
</dbReference>
<dbReference type="STRING" id="74031.SAMN04488077_101134"/>
<comment type="caution">
    <text evidence="3">The sequence shown here is derived from an EMBL/GenBank/DDBJ whole genome shotgun (WGS) entry which is preliminary data.</text>
</comment>
<evidence type="ECO:0000256" key="1">
    <source>
        <dbReference type="SAM" id="MobiDB-lite"/>
    </source>
</evidence>
<dbReference type="PANTHER" id="PTHR33608">
    <property type="entry name" value="BLL2464 PROTEIN"/>
    <property type="match status" value="1"/>
</dbReference>
<evidence type="ECO:0000313" key="3">
    <source>
        <dbReference type="EMBL" id="KNX42164.1"/>
    </source>
</evidence>
<feature type="region of interest" description="Disordered" evidence="1">
    <location>
        <begin position="34"/>
        <end position="65"/>
    </location>
</feature>
<evidence type="ECO:0000313" key="4">
    <source>
        <dbReference type="Proteomes" id="UP000037046"/>
    </source>
</evidence>
<dbReference type="PATRIC" id="fig|74031.6.peg.1231"/>
<reference evidence="4" key="1">
    <citation type="submission" date="2015-07" db="EMBL/GenBank/DDBJ databases">
        <title>Draft Genome Sequence of Roseovarius tolerans EL-164, a producer of N-Acylated Alanine Methyl Esters (NAMEs).</title>
        <authorList>
            <person name="Voget S."/>
            <person name="Bruns H."/>
            <person name="Wagner-Doebler I."/>
            <person name="Schulz S."/>
            <person name="Daniel R."/>
        </authorList>
    </citation>
    <scope>NUCLEOTIDE SEQUENCE [LARGE SCALE GENOMIC DNA]</scope>
    <source>
        <strain evidence="4">EL-164</strain>
    </source>
</reference>
<organism evidence="3 4">
    <name type="scientific">Roseovarius tolerans</name>
    <dbReference type="NCBI Taxonomy" id="74031"/>
    <lineage>
        <taxon>Bacteria</taxon>
        <taxon>Pseudomonadati</taxon>
        <taxon>Pseudomonadota</taxon>
        <taxon>Alphaproteobacteria</taxon>
        <taxon>Rhodobacterales</taxon>
        <taxon>Roseobacteraceae</taxon>
        <taxon>Roseovarius</taxon>
    </lineage>
</organism>
<evidence type="ECO:0000259" key="2">
    <source>
        <dbReference type="Pfam" id="PF01882"/>
    </source>
</evidence>